<evidence type="ECO:0000313" key="3">
    <source>
        <dbReference type="Proteomes" id="UP000015241"/>
    </source>
</evidence>
<dbReference type="InParanoid" id="S8EXH0"/>
<gene>
    <name evidence="2" type="ORF">FOMPIDRAFT_93692</name>
</gene>
<dbReference type="EMBL" id="KE504240">
    <property type="protein sequence ID" value="EPS94235.1"/>
    <property type="molecule type" value="Genomic_DNA"/>
</dbReference>
<protein>
    <submittedName>
        <fullName evidence="2">Uncharacterized protein</fullName>
    </submittedName>
</protein>
<dbReference type="OrthoDB" id="2802726at2759"/>
<organism evidence="2 3">
    <name type="scientific">Fomitopsis schrenkii</name>
    <name type="common">Brown rot fungus</name>
    <dbReference type="NCBI Taxonomy" id="2126942"/>
    <lineage>
        <taxon>Eukaryota</taxon>
        <taxon>Fungi</taxon>
        <taxon>Dikarya</taxon>
        <taxon>Basidiomycota</taxon>
        <taxon>Agaricomycotina</taxon>
        <taxon>Agaricomycetes</taxon>
        <taxon>Polyporales</taxon>
        <taxon>Fomitopsis</taxon>
    </lineage>
</organism>
<accession>S8EXH0</accession>
<reference evidence="2 3" key="1">
    <citation type="journal article" date="2012" name="Science">
        <title>The Paleozoic origin of enzymatic lignin decomposition reconstructed from 31 fungal genomes.</title>
        <authorList>
            <person name="Floudas D."/>
            <person name="Binder M."/>
            <person name="Riley R."/>
            <person name="Barry K."/>
            <person name="Blanchette R.A."/>
            <person name="Henrissat B."/>
            <person name="Martinez A.T."/>
            <person name="Otillar R."/>
            <person name="Spatafora J.W."/>
            <person name="Yadav J.S."/>
            <person name="Aerts A."/>
            <person name="Benoit I."/>
            <person name="Boyd A."/>
            <person name="Carlson A."/>
            <person name="Copeland A."/>
            <person name="Coutinho P.M."/>
            <person name="de Vries R.P."/>
            <person name="Ferreira P."/>
            <person name="Findley K."/>
            <person name="Foster B."/>
            <person name="Gaskell J."/>
            <person name="Glotzer D."/>
            <person name="Gorecki P."/>
            <person name="Heitman J."/>
            <person name="Hesse C."/>
            <person name="Hori C."/>
            <person name="Igarashi K."/>
            <person name="Jurgens J.A."/>
            <person name="Kallen N."/>
            <person name="Kersten P."/>
            <person name="Kohler A."/>
            <person name="Kuees U."/>
            <person name="Kumar T.K.A."/>
            <person name="Kuo A."/>
            <person name="LaButti K."/>
            <person name="Larrondo L.F."/>
            <person name="Lindquist E."/>
            <person name="Ling A."/>
            <person name="Lombard V."/>
            <person name="Lucas S."/>
            <person name="Lundell T."/>
            <person name="Martin R."/>
            <person name="McLaughlin D.J."/>
            <person name="Morgenstern I."/>
            <person name="Morin E."/>
            <person name="Murat C."/>
            <person name="Nagy L.G."/>
            <person name="Nolan M."/>
            <person name="Ohm R.A."/>
            <person name="Patyshakuliyeva A."/>
            <person name="Rokas A."/>
            <person name="Ruiz-Duenas F.J."/>
            <person name="Sabat G."/>
            <person name="Salamov A."/>
            <person name="Samejima M."/>
            <person name="Schmutz J."/>
            <person name="Slot J.C."/>
            <person name="St John F."/>
            <person name="Stenlid J."/>
            <person name="Sun H."/>
            <person name="Sun S."/>
            <person name="Syed K."/>
            <person name="Tsang A."/>
            <person name="Wiebenga A."/>
            <person name="Young D."/>
            <person name="Pisabarro A."/>
            <person name="Eastwood D.C."/>
            <person name="Martin F."/>
            <person name="Cullen D."/>
            <person name="Grigoriev I.V."/>
            <person name="Hibbett D.S."/>
        </authorList>
    </citation>
    <scope>NUCLEOTIDE SEQUENCE</scope>
    <source>
        <strain evidence="3">FP-58527</strain>
    </source>
</reference>
<sequence length="292" mass="32731">MSTALHINTIHEIISSVERSHSSHGIFTSNSTMRKRARYLVSEAHTLLSMLRFRGEMSRDAKAEYEYVYSRYQGAAQNTNARAQLEAAQDLWSFALVRALPLPLTHIFDETNFQTQARNTSHDLITQADPSSASPHVHWPNDPPRAPPSVPARDSRAQQPANRAPVVPPRVNFNSEPPRDHDTHQRSTRERYYVPPRINFNLEPPHDRDTRGGYYVPPRVRFPQPAPPAQPQSQPQPQPRAPPPAPASAAWPPPPPPFSHMPMPMVMPVLTMMPAGPPAIPSGWAAPPPMRR</sequence>
<feature type="compositionally biased region" description="Pro residues" evidence="1">
    <location>
        <begin position="275"/>
        <end position="292"/>
    </location>
</feature>
<feature type="region of interest" description="Disordered" evidence="1">
    <location>
        <begin position="126"/>
        <end position="292"/>
    </location>
</feature>
<feature type="compositionally biased region" description="Basic and acidic residues" evidence="1">
    <location>
        <begin position="177"/>
        <end position="192"/>
    </location>
</feature>
<keyword evidence="3" id="KW-1185">Reference proteome</keyword>
<name>S8EXH0_FOMSC</name>
<feature type="compositionally biased region" description="Pro residues" evidence="1">
    <location>
        <begin position="141"/>
        <end position="150"/>
    </location>
</feature>
<evidence type="ECO:0000256" key="1">
    <source>
        <dbReference type="SAM" id="MobiDB-lite"/>
    </source>
</evidence>
<proteinExistence type="predicted"/>
<evidence type="ECO:0000313" key="2">
    <source>
        <dbReference type="EMBL" id="EPS94235.1"/>
    </source>
</evidence>
<dbReference type="AlphaFoldDB" id="S8EXH0"/>
<feature type="compositionally biased region" description="Low complexity" evidence="1">
    <location>
        <begin position="260"/>
        <end position="274"/>
    </location>
</feature>
<dbReference type="HOGENOM" id="CLU_953266_0_0_1"/>
<feature type="compositionally biased region" description="Pro residues" evidence="1">
    <location>
        <begin position="224"/>
        <end position="259"/>
    </location>
</feature>
<feature type="compositionally biased region" description="Low complexity" evidence="1">
    <location>
        <begin position="157"/>
        <end position="172"/>
    </location>
</feature>
<dbReference type="Proteomes" id="UP000015241">
    <property type="component" value="Unassembled WGS sequence"/>
</dbReference>